<keyword evidence="2" id="KW-1185">Reference proteome</keyword>
<dbReference type="KEGG" id="nak:EH165_02255"/>
<dbReference type="AlphaFoldDB" id="A0A3G8ZRA6"/>
<reference evidence="1 2" key="1">
    <citation type="submission" date="2018-11" db="EMBL/GenBank/DDBJ databases">
        <authorList>
            <person name="Da X."/>
        </authorList>
    </citation>
    <scope>NUCLEOTIDE SEQUENCE [LARGE SCALE GENOMIC DNA]</scope>
    <source>
        <strain evidence="1 2">S14-144</strain>
    </source>
</reference>
<proteinExistence type="predicted"/>
<protein>
    <submittedName>
        <fullName evidence="1">Pilus assembly protein</fullName>
    </submittedName>
</protein>
<dbReference type="EMBL" id="CP034170">
    <property type="protein sequence ID" value="AZI59345.1"/>
    <property type="molecule type" value="Genomic_DNA"/>
</dbReference>
<evidence type="ECO:0000313" key="2">
    <source>
        <dbReference type="Proteomes" id="UP000268084"/>
    </source>
</evidence>
<sequence>MLLPVLVVVLMLCLAGIGCLTTQLRCADAAREGARLAGRGDMSAGREAAAQIAPDGASISIEFRGDFVHVTVSAQPYSGVLPGVTMAATAVAANEELASTAFLGGAPR</sequence>
<reference evidence="1 2" key="2">
    <citation type="submission" date="2018-12" db="EMBL/GenBank/DDBJ databases">
        <title>Nakamurella antarcticus sp. nov., isolated from Antarctica South Shetland Islands soil.</title>
        <authorList>
            <person name="Peng F."/>
        </authorList>
    </citation>
    <scope>NUCLEOTIDE SEQUENCE [LARGE SCALE GENOMIC DNA]</scope>
    <source>
        <strain evidence="1 2">S14-144</strain>
    </source>
</reference>
<dbReference type="InterPro" id="IPR049790">
    <property type="entry name" value="Rv3655c/TadE"/>
</dbReference>
<accession>A0A3G8ZRA6</accession>
<name>A0A3G8ZRA6_9ACTN</name>
<dbReference type="NCBIfam" id="NF041390">
    <property type="entry name" value="TadE_Rv3655c"/>
    <property type="match status" value="1"/>
</dbReference>
<gene>
    <name evidence="1" type="ORF">EH165_02255</name>
</gene>
<organism evidence="1 2">
    <name type="scientific">Nakamurella antarctica</name>
    <dbReference type="NCBI Taxonomy" id="1902245"/>
    <lineage>
        <taxon>Bacteria</taxon>
        <taxon>Bacillati</taxon>
        <taxon>Actinomycetota</taxon>
        <taxon>Actinomycetes</taxon>
        <taxon>Nakamurellales</taxon>
        <taxon>Nakamurellaceae</taxon>
        <taxon>Nakamurella</taxon>
    </lineage>
</organism>
<evidence type="ECO:0000313" key="1">
    <source>
        <dbReference type="EMBL" id="AZI59345.1"/>
    </source>
</evidence>
<dbReference type="Proteomes" id="UP000268084">
    <property type="component" value="Chromosome"/>
</dbReference>